<dbReference type="AlphaFoldDB" id="A0A919RHF9"/>
<reference evidence="1" key="1">
    <citation type="submission" date="2021-01" db="EMBL/GenBank/DDBJ databases">
        <title>Whole genome shotgun sequence of Sinosporangium siamense NBRC 109515.</title>
        <authorList>
            <person name="Komaki H."/>
            <person name="Tamura T."/>
        </authorList>
    </citation>
    <scope>NUCLEOTIDE SEQUENCE</scope>
    <source>
        <strain evidence="1">NBRC 109515</strain>
    </source>
</reference>
<sequence>MPLTPAHASVVPMRPTTTYASDMTLGDVPPPPAVFTRAVESMRLSEIRPEIELEDIPAPQRLAPYSAAMGASVYRDDDELAVGRLILLFDPDGQRGWDGPFRLVAYVRADMEPEITTDPLLGPVAWSWLTESLDAHGAGYRAAGGTVTRAVSEGFGNKAEDPVSTELELRASWSPADEDLSGHAAAWCDLMCLAAGIPPLPPDVASLSPRRREDPESFRS</sequence>
<evidence type="ECO:0000313" key="2">
    <source>
        <dbReference type="Proteomes" id="UP000606172"/>
    </source>
</evidence>
<proteinExistence type="predicted"/>
<dbReference type="InterPro" id="IPR021555">
    <property type="entry name" value="DUF3000"/>
</dbReference>
<dbReference type="Proteomes" id="UP000606172">
    <property type="component" value="Unassembled WGS sequence"/>
</dbReference>
<accession>A0A919RHF9</accession>
<evidence type="ECO:0000313" key="1">
    <source>
        <dbReference type="EMBL" id="GII92036.1"/>
    </source>
</evidence>
<name>A0A919RHF9_9ACTN</name>
<organism evidence="1 2">
    <name type="scientific">Sinosporangium siamense</name>
    <dbReference type="NCBI Taxonomy" id="1367973"/>
    <lineage>
        <taxon>Bacteria</taxon>
        <taxon>Bacillati</taxon>
        <taxon>Actinomycetota</taxon>
        <taxon>Actinomycetes</taxon>
        <taxon>Streptosporangiales</taxon>
        <taxon>Streptosporangiaceae</taxon>
        <taxon>Sinosporangium</taxon>
    </lineage>
</organism>
<protein>
    <recommendedName>
        <fullName evidence="3">DUF3000 domain-containing protein</fullName>
    </recommendedName>
</protein>
<evidence type="ECO:0008006" key="3">
    <source>
        <dbReference type="Google" id="ProtNLM"/>
    </source>
</evidence>
<dbReference type="EMBL" id="BOOW01000013">
    <property type="protein sequence ID" value="GII92036.1"/>
    <property type="molecule type" value="Genomic_DNA"/>
</dbReference>
<keyword evidence="2" id="KW-1185">Reference proteome</keyword>
<dbReference type="Pfam" id="PF11452">
    <property type="entry name" value="DUF3000"/>
    <property type="match status" value="1"/>
</dbReference>
<gene>
    <name evidence="1" type="ORF">Ssi02_22670</name>
</gene>
<comment type="caution">
    <text evidence="1">The sequence shown here is derived from an EMBL/GenBank/DDBJ whole genome shotgun (WGS) entry which is preliminary data.</text>
</comment>